<keyword evidence="1" id="KW-0472">Membrane</keyword>
<keyword evidence="1" id="KW-1133">Transmembrane helix</keyword>
<comment type="caution">
    <text evidence="3">The sequence shown here is derived from an EMBL/GenBank/DDBJ whole genome shotgun (WGS) entry which is preliminary data.</text>
</comment>
<evidence type="ECO:0000256" key="2">
    <source>
        <dbReference type="SAM" id="SignalP"/>
    </source>
</evidence>
<feature type="signal peptide" evidence="2">
    <location>
        <begin position="1"/>
        <end position="23"/>
    </location>
</feature>
<dbReference type="EMBL" id="JAVTTP010000001">
    <property type="protein sequence ID" value="MDT7829471.1"/>
    <property type="molecule type" value="Genomic_DNA"/>
</dbReference>
<feature type="transmembrane region" description="Helical" evidence="1">
    <location>
        <begin position="56"/>
        <end position="77"/>
    </location>
</feature>
<keyword evidence="2" id="KW-0732">Signal</keyword>
<protein>
    <submittedName>
        <fullName evidence="3">DoxX family protein</fullName>
    </submittedName>
</protein>
<reference evidence="3 4" key="1">
    <citation type="submission" date="2023-09" db="EMBL/GenBank/DDBJ databases">
        <title>Novel taxa isolated from Blanes Bay.</title>
        <authorList>
            <person name="Rey-Velasco X."/>
            <person name="Lucena T."/>
        </authorList>
    </citation>
    <scope>NUCLEOTIDE SEQUENCE [LARGE SCALE GENOMIC DNA]</scope>
    <source>
        <strain evidence="3 4">S334</strain>
    </source>
</reference>
<evidence type="ECO:0000256" key="1">
    <source>
        <dbReference type="SAM" id="Phobius"/>
    </source>
</evidence>
<gene>
    <name evidence="3" type="ORF">RQM65_12410</name>
</gene>
<evidence type="ECO:0000313" key="3">
    <source>
        <dbReference type="EMBL" id="MDT7829471.1"/>
    </source>
</evidence>
<organism evidence="3 4">
    <name type="scientific">Pricia mediterranea</name>
    <dbReference type="NCBI Taxonomy" id="3076079"/>
    <lineage>
        <taxon>Bacteria</taxon>
        <taxon>Pseudomonadati</taxon>
        <taxon>Bacteroidota</taxon>
        <taxon>Flavobacteriia</taxon>
        <taxon>Flavobacteriales</taxon>
        <taxon>Flavobacteriaceae</taxon>
        <taxon>Pricia</taxon>
    </lineage>
</organism>
<accession>A0ABU3L837</accession>
<evidence type="ECO:0000313" key="4">
    <source>
        <dbReference type="Proteomes" id="UP001250656"/>
    </source>
</evidence>
<name>A0ABU3L837_9FLAO</name>
<feature type="transmembrane region" description="Helical" evidence="1">
    <location>
        <begin position="84"/>
        <end position="103"/>
    </location>
</feature>
<dbReference type="RefSeq" id="WP_314015419.1">
    <property type="nucleotide sequence ID" value="NZ_JAVTTP010000001.1"/>
</dbReference>
<proteinExistence type="predicted"/>
<keyword evidence="4" id="KW-1185">Reference proteome</keyword>
<keyword evidence="1" id="KW-0812">Transmembrane</keyword>
<feature type="chain" id="PRO_5046039833" evidence="2">
    <location>
        <begin position="24"/>
        <end position="146"/>
    </location>
</feature>
<sequence>MYAKAVKLFLRLALSIGFLSAVADRFGLWGAKVSAWGNWDSFVEYTALLTTWGPDFMIPILAGVATVAEVIFATLLLVGFKTELIAKLSGFLLLIFALSMTFSTGAKSAFDYSVFSASAAAFALSLMKEKYMEVDSLFHPDDSNIN</sequence>
<dbReference type="Proteomes" id="UP001250656">
    <property type="component" value="Unassembled WGS sequence"/>
</dbReference>